<evidence type="ECO:0000313" key="1">
    <source>
        <dbReference type="EMBL" id="EGW21483.1"/>
    </source>
</evidence>
<dbReference type="Gene3D" id="1.20.1270.360">
    <property type="match status" value="1"/>
</dbReference>
<dbReference type="HOGENOM" id="CLU_2451244_0_0_6"/>
<organism evidence="1 2">
    <name type="scientific">Methylobacter tundripaludum (strain ATCC BAA-1195 / DSM 17260 / SV96)</name>
    <dbReference type="NCBI Taxonomy" id="697282"/>
    <lineage>
        <taxon>Bacteria</taxon>
        <taxon>Pseudomonadati</taxon>
        <taxon>Pseudomonadota</taxon>
        <taxon>Gammaproteobacteria</taxon>
        <taxon>Methylococcales</taxon>
        <taxon>Methylococcaceae</taxon>
        <taxon>Methylobacter</taxon>
    </lineage>
</organism>
<dbReference type="STRING" id="697282.Mettu_0247"/>
<keyword evidence="2" id="KW-1185">Reference proteome</keyword>
<proteinExistence type="predicted"/>
<gene>
    <name evidence="1" type="ORF">Mettu_0247</name>
</gene>
<evidence type="ECO:0008006" key="3">
    <source>
        <dbReference type="Google" id="ProtNLM"/>
    </source>
</evidence>
<evidence type="ECO:0000313" key="2">
    <source>
        <dbReference type="Proteomes" id="UP000004664"/>
    </source>
</evidence>
<dbReference type="RefSeq" id="WP_006889465.1">
    <property type="nucleotide sequence ID" value="NZ_JH109152.1"/>
</dbReference>
<sequence length="89" mass="10002">MNKPAHTKHAMQACIEACSRCHQVCLQTAMNYCLNTGGTLSSDDELCRDLPDIGQLSAQWLSFSASSLRGLRRNLRGMRGELREDRRYG</sequence>
<name>G3IU00_METTV</name>
<dbReference type="Proteomes" id="UP000004664">
    <property type="component" value="Unassembled WGS sequence"/>
</dbReference>
<accession>G3IU00</accession>
<reference evidence="1 2" key="1">
    <citation type="submission" date="2011-06" db="EMBL/GenBank/DDBJ databases">
        <title>Genomic sequence of Methylobacter tundripaludum SV96.</title>
        <authorList>
            <consortium name="US DOE Joint Genome Institute"/>
            <person name="Lucas S."/>
            <person name="Han J."/>
            <person name="Lapidus A."/>
            <person name="Cheng J.-F."/>
            <person name="Goodwin L."/>
            <person name="Pitluck S."/>
            <person name="Held B."/>
            <person name="Detter J.C."/>
            <person name="Han C."/>
            <person name="Tapia R."/>
            <person name="Land M."/>
            <person name="Hauser L."/>
            <person name="Kyrpides N."/>
            <person name="Ivanova N."/>
            <person name="Ovchinnikova G."/>
            <person name="Pagani I."/>
            <person name="Klotz M.G."/>
            <person name="Dispirito A.A."/>
            <person name="Murrell J.C."/>
            <person name="Dunfield P."/>
            <person name="Kalyuzhnaya M.G."/>
            <person name="Svenning M."/>
            <person name="Trotsenko Y.A."/>
            <person name="Stein L.Y."/>
            <person name="Woyke T."/>
        </authorList>
    </citation>
    <scope>NUCLEOTIDE SEQUENCE [LARGE SCALE GENOMIC DNA]</scope>
    <source>
        <strain evidence="2">ATCC BAA-1195 / DSM 17260 / SV96</strain>
    </source>
</reference>
<dbReference type="EMBL" id="JH109152">
    <property type="protein sequence ID" value="EGW21483.1"/>
    <property type="molecule type" value="Genomic_DNA"/>
</dbReference>
<dbReference type="AlphaFoldDB" id="G3IU00"/>
<protein>
    <recommendedName>
        <fullName evidence="3">Four-helix bundle copper-binding protein</fullName>
    </recommendedName>
</protein>